<evidence type="ECO:0000259" key="3">
    <source>
        <dbReference type="Pfam" id="PF02894"/>
    </source>
</evidence>
<dbReference type="InterPro" id="IPR004104">
    <property type="entry name" value="Gfo/Idh/MocA-like_OxRdtase_C"/>
</dbReference>
<feature type="domain" description="Gfo/Idh/MocA-like oxidoreductase N-terminal" evidence="2">
    <location>
        <begin position="5"/>
        <end position="125"/>
    </location>
</feature>
<dbReference type="Proteomes" id="UP000551878">
    <property type="component" value="Unassembled WGS sequence"/>
</dbReference>
<dbReference type="Gene3D" id="3.40.50.720">
    <property type="entry name" value="NAD(P)-binding Rossmann-like Domain"/>
    <property type="match status" value="1"/>
</dbReference>
<accession>A0A840QS15</accession>
<dbReference type="PANTHER" id="PTHR43249">
    <property type="entry name" value="UDP-N-ACETYL-2-AMINO-2-DEOXY-D-GLUCURONATE OXIDASE"/>
    <property type="match status" value="1"/>
</dbReference>
<dbReference type="AlphaFoldDB" id="A0A840QS15"/>
<evidence type="ECO:0000256" key="1">
    <source>
        <dbReference type="ARBA" id="ARBA00010928"/>
    </source>
</evidence>
<proteinExistence type="inferred from homology"/>
<protein>
    <submittedName>
        <fullName evidence="4">Putative dehydrogenase</fullName>
    </submittedName>
</protein>
<dbReference type="Pfam" id="PF02894">
    <property type="entry name" value="GFO_IDH_MocA_C"/>
    <property type="match status" value="1"/>
</dbReference>
<dbReference type="PANTHER" id="PTHR43249:SF1">
    <property type="entry name" value="D-GLUCOSIDE 3-DEHYDROGENASE"/>
    <property type="match status" value="1"/>
</dbReference>
<dbReference type="InterPro" id="IPR036291">
    <property type="entry name" value="NAD(P)-bd_dom_sf"/>
</dbReference>
<sequence length="351" mass="38842">MVSPLRVGIVGAGGIAHGVHAKRYVDHPHTELVAVMSRTKDKARAFAADFDVEHAYDSLEEMFKQHDLDAVSICTPNKFHYEGTIAALKAGCHVLCEKPPAMTEDEAKQMAEVANRTGRILMYGFHFRHDLEATVLKKFVDAGELGNVYHVNVQAMRRRGIPGWGVFTNRELQGGGPLIDVGVHMLDLAMYLTGFQEPETVLAQTHQRIGTRPGVGLLGEWDADNYSIEDLASGMIRFQNGMSLVLETSYAANVAKDEYLNVSLMGDKAGADSYPLRIYEEKHGALFDKQPAYLHDLDDRTSHERQMDHFIECCLGQSSPITTAEQGVVIQRLLGALYESARTGEAVKCHK</sequence>
<dbReference type="InterPro" id="IPR000683">
    <property type="entry name" value="Gfo/Idh/MocA-like_OxRdtase_N"/>
</dbReference>
<dbReference type="Gene3D" id="3.30.360.10">
    <property type="entry name" value="Dihydrodipicolinate Reductase, domain 2"/>
    <property type="match status" value="1"/>
</dbReference>
<name>A0A840QS15_9BACI</name>
<gene>
    <name evidence="4" type="ORF">HNQ41_002348</name>
</gene>
<feature type="domain" description="Gfo/Idh/MocA-like oxidoreductase C-terminal" evidence="3">
    <location>
        <begin position="137"/>
        <end position="348"/>
    </location>
</feature>
<dbReference type="Pfam" id="PF01408">
    <property type="entry name" value="GFO_IDH_MocA"/>
    <property type="match status" value="1"/>
</dbReference>
<dbReference type="SUPFAM" id="SSF51735">
    <property type="entry name" value="NAD(P)-binding Rossmann-fold domains"/>
    <property type="match status" value="1"/>
</dbReference>
<comment type="caution">
    <text evidence="4">The sequence shown here is derived from an EMBL/GenBank/DDBJ whole genome shotgun (WGS) entry which is preliminary data.</text>
</comment>
<dbReference type="EMBL" id="JACHHB010000010">
    <property type="protein sequence ID" value="MBB5174154.1"/>
    <property type="molecule type" value="Genomic_DNA"/>
</dbReference>
<dbReference type="RefSeq" id="WP_184664586.1">
    <property type="nucleotide sequence ID" value="NZ_JACHHB010000010.1"/>
</dbReference>
<keyword evidence="5" id="KW-1185">Reference proteome</keyword>
<evidence type="ECO:0000259" key="2">
    <source>
        <dbReference type="Pfam" id="PF01408"/>
    </source>
</evidence>
<evidence type="ECO:0000313" key="4">
    <source>
        <dbReference type="EMBL" id="MBB5174154.1"/>
    </source>
</evidence>
<dbReference type="GO" id="GO:0000166">
    <property type="term" value="F:nucleotide binding"/>
    <property type="evidence" value="ECO:0007669"/>
    <property type="project" value="InterPro"/>
</dbReference>
<dbReference type="SUPFAM" id="SSF55347">
    <property type="entry name" value="Glyceraldehyde-3-phosphate dehydrogenase-like, C-terminal domain"/>
    <property type="match status" value="1"/>
</dbReference>
<reference evidence="4 5" key="1">
    <citation type="submission" date="2020-08" db="EMBL/GenBank/DDBJ databases">
        <title>Genomic Encyclopedia of Type Strains, Phase IV (KMG-IV): sequencing the most valuable type-strain genomes for metagenomic binning, comparative biology and taxonomic classification.</title>
        <authorList>
            <person name="Goeker M."/>
        </authorList>
    </citation>
    <scope>NUCLEOTIDE SEQUENCE [LARGE SCALE GENOMIC DNA]</scope>
    <source>
        <strain evidence="4 5">DSM 24696</strain>
    </source>
</reference>
<dbReference type="InterPro" id="IPR052515">
    <property type="entry name" value="Gfo/Idh/MocA_Oxidoreductase"/>
</dbReference>
<evidence type="ECO:0000313" key="5">
    <source>
        <dbReference type="Proteomes" id="UP000551878"/>
    </source>
</evidence>
<comment type="similarity">
    <text evidence="1">Belongs to the Gfo/Idh/MocA family.</text>
</comment>
<organism evidence="4 5">
    <name type="scientific">Texcoconibacillus texcoconensis</name>
    <dbReference type="NCBI Taxonomy" id="1095777"/>
    <lineage>
        <taxon>Bacteria</taxon>
        <taxon>Bacillati</taxon>
        <taxon>Bacillota</taxon>
        <taxon>Bacilli</taxon>
        <taxon>Bacillales</taxon>
        <taxon>Bacillaceae</taxon>
        <taxon>Texcoconibacillus</taxon>
    </lineage>
</organism>